<dbReference type="CDD" id="cd02248">
    <property type="entry name" value="Peptidase_C1A"/>
    <property type="match status" value="1"/>
</dbReference>
<evidence type="ECO:0000256" key="3">
    <source>
        <dbReference type="SAM" id="SignalP"/>
    </source>
</evidence>
<evidence type="ECO:0000259" key="4">
    <source>
        <dbReference type="SMART" id="SM00645"/>
    </source>
</evidence>
<dbReference type="GO" id="GO:0006508">
    <property type="term" value="P:proteolysis"/>
    <property type="evidence" value="ECO:0007669"/>
    <property type="project" value="InterPro"/>
</dbReference>
<dbReference type="PROSITE" id="PS00139">
    <property type="entry name" value="THIOL_PROTEASE_CYS"/>
    <property type="match status" value="1"/>
</dbReference>
<sequence>MPCFSAVTTKLKAVVSIAALALAVVNAQPLHANLDYHRYLQVKDEMREAAAKYLAGQYGQTAILKGIWEHNATQEERDGDLQPTEEETQRFFMAHQLVQKLQAAHPDATFSTESPFTLLTSDEFQEYVGLASARPKGAVEGVVIVGARAPSARRTRLLQLQHAGTVHATDLFDSNVSTAAVDQVVLGGDNGNVNWNSKGCVTPARHQGQCGSCWAFASVAALESAICIKNGVSKDKMPLLSEQMVTSCDTEMLGCNGGATDYAINWIKGQGGVCTLESYPYTGAGKDKCKKDCKKVDIKIKRAVAVSKGEDNLAEAVRKQPVMVGVAAGGDTWKQYKSGVLSSCPGEIDHSVLVYGFTDDAWLVKNSWGAQWGDEGMLKIKRTKGNGIGMCQIASEGVYPELE</sequence>
<comment type="similarity">
    <text evidence="1">Belongs to the peptidase C1 family.</text>
</comment>
<dbReference type="Pfam" id="PF00112">
    <property type="entry name" value="Peptidase_C1"/>
    <property type="match status" value="1"/>
</dbReference>
<dbReference type="InterPro" id="IPR013128">
    <property type="entry name" value="Peptidase_C1A"/>
</dbReference>
<dbReference type="Proteomes" id="UP001146120">
    <property type="component" value="Unassembled WGS sequence"/>
</dbReference>
<dbReference type="InterPro" id="IPR000169">
    <property type="entry name" value="Pept_cys_AS"/>
</dbReference>
<evidence type="ECO:0000313" key="6">
    <source>
        <dbReference type="Proteomes" id="UP001146120"/>
    </source>
</evidence>
<dbReference type="Gene3D" id="3.90.70.10">
    <property type="entry name" value="Cysteine proteinases"/>
    <property type="match status" value="1"/>
</dbReference>
<comment type="caution">
    <text evidence="5">The sequence shown here is derived from an EMBL/GenBank/DDBJ whole genome shotgun (WGS) entry which is preliminary data.</text>
</comment>
<dbReference type="AlphaFoldDB" id="A0AAV2ZCX3"/>
<protein>
    <recommendedName>
        <fullName evidence="4">Peptidase C1A papain C-terminal domain-containing protein</fullName>
    </recommendedName>
</protein>
<evidence type="ECO:0000256" key="2">
    <source>
        <dbReference type="ARBA" id="ARBA00023145"/>
    </source>
</evidence>
<dbReference type="PANTHER" id="PTHR12411">
    <property type="entry name" value="CYSTEINE PROTEASE FAMILY C1-RELATED"/>
    <property type="match status" value="1"/>
</dbReference>
<dbReference type="InterPro" id="IPR038765">
    <property type="entry name" value="Papain-like_cys_pep_sf"/>
</dbReference>
<dbReference type="InterPro" id="IPR039417">
    <property type="entry name" value="Peptidase_C1A_papain-like"/>
</dbReference>
<feature type="signal peptide" evidence="3">
    <location>
        <begin position="1"/>
        <end position="27"/>
    </location>
</feature>
<organism evidence="5 6">
    <name type="scientific">Lagenidium giganteum</name>
    <dbReference type="NCBI Taxonomy" id="4803"/>
    <lineage>
        <taxon>Eukaryota</taxon>
        <taxon>Sar</taxon>
        <taxon>Stramenopiles</taxon>
        <taxon>Oomycota</taxon>
        <taxon>Peronosporomycetes</taxon>
        <taxon>Pythiales</taxon>
        <taxon>Pythiaceae</taxon>
    </lineage>
</organism>
<dbReference type="SUPFAM" id="SSF54001">
    <property type="entry name" value="Cysteine proteinases"/>
    <property type="match status" value="1"/>
</dbReference>
<feature type="domain" description="Peptidase C1A papain C-terminal" evidence="4">
    <location>
        <begin position="189"/>
        <end position="401"/>
    </location>
</feature>
<name>A0AAV2ZCX3_9STRA</name>
<reference evidence="5" key="2">
    <citation type="journal article" date="2023" name="Microbiol Resour">
        <title>Decontamination and Annotation of the Draft Genome Sequence of the Oomycete Lagenidium giganteum ARSEF 373.</title>
        <authorList>
            <person name="Morgan W.R."/>
            <person name="Tartar A."/>
        </authorList>
    </citation>
    <scope>NUCLEOTIDE SEQUENCE</scope>
    <source>
        <strain evidence="5">ARSEF 373</strain>
    </source>
</reference>
<feature type="chain" id="PRO_5043607052" description="Peptidase C1A papain C-terminal domain-containing protein" evidence="3">
    <location>
        <begin position="28"/>
        <end position="403"/>
    </location>
</feature>
<dbReference type="InterPro" id="IPR000668">
    <property type="entry name" value="Peptidase_C1A_C"/>
</dbReference>
<dbReference type="SMART" id="SM00645">
    <property type="entry name" value="Pept_C1"/>
    <property type="match status" value="1"/>
</dbReference>
<keyword evidence="6" id="KW-1185">Reference proteome</keyword>
<accession>A0AAV2ZCX3</accession>
<gene>
    <name evidence="5" type="ORF">N0F65_003221</name>
</gene>
<dbReference type="GO" id="GO:0008234">
    <property type="term" value="F:cysteine-type peptidase activity"/>
    <property type="evidence" value="ECO:0007669"/>
    <property type="project" value="InterPro"/>
</dbReference>
<keyword evidence="3" id="KW-0732">Signal</keyword>
<evidence type="ECO:0000313" key="5">
    <source>
        <dbReference type="EMBL" id="DBA03033.1"/>
    </source>
</evidence>
<dbReference type="PRINTS" id="PR00705">
    <property type="entry name" value="PAPAIN"/>
</dbReference>
<dbReference type="EMBL" id="DAKRPA010000024">
    <property type="protein sequence ID" value="DBA03033.1"/>
    <property type="molecule type" value="Genomic_DNA"/>
</dbReference>
<proteinExistence type="inferred from homology"/>
<reference evidence="5" key="1">
    <citation type="submission" date="2022-11" db="EMBL/GenBank/DDBJ databases">
        <authorList>
            <person name="Morgan W.R."/>
            <person name="Tartar A."/>
        </authorList>
    </citation>
    <scope>NUCLEOTIDE SEQUENCE</scope>
    <source>
        <strain evidence="5">ARSEF 373</strain>
    </source>
</reference>
<evidence type="ECO:0000256" key="1">
    <source>
        <dbReference type="ARBA" id="ARBA00008455"/>
    </source>
</evidence>
<keyword evidence="2" id="KW-0865">Zymogen</keyword>